<proteinExistence type="predicted"/>
<organism evidence="1">
    <name type="scientific">bioreactor metagenome</name>
    <dbReference type="NCBI Taxonomy" id="1076179"/>
    <lineage>
        <taxon>unclassified sequences</taxon>
        <taxon>metagenomes</taxon>
        <taxon>ecological metagenomes</taxon>
    </lineage>
</organism>
<evidence type="ECO:0000313" key="1">
    <source>
        <dbReference type="EMBL" id="MPN55640.1"/>
    </source>
</evidence>
<accession>A0A645IXM3</accession>
<protein>
    <submittedName>
        <fullName evidence="1">Uncharacterized protein</fullName>
    </submittedName>
</protein>
<dbReference type="AlphaFoldDB" id="A0A645IXM3"/>
<gene>
    <name evidence="1" type="ORF">SDC9_203324</name>
</gene>
<comment type="caution">
    <text evidence="1">The sequence shown here is derived from an EMBL/GenBank/DDBJ whole genome shotgun (WGS) entry which is preliminary data.</text>
</comment>
<dbReference type="EMBL" id="VSSQ01125120">
    <property type="protein sequence ID" value="MPN55640.1"/>
    <property type="molecule type" value="Genomic_DNA"/>
</dbReference>
<sequence>MLLNFFHDHFCPGAVQPPQAIIQLALARLKVLVKLWLAALQILDIDGRFPQFTFLYKKTGNPCRMPRWCPALYQKAQRRVNADAAYDTQAVKINESFDGEMLADKPPEGLCIVGFHKIPGSQE</sequence>
<name>A0A645IXM3_9ZZZZ</name>
<reference evidence="1" key="1">
    <citation type="submission" date="2019-08" db="EMBL/GenBank/DDBJ databases">
        <authorList>
            <person name="Kucharzyk K."/>
            <person name="Murdoch R.W."/>
            <person name="Higgins S."/>
            <person name="Loffler F."/>
        </authorList>
    </citation>
    <scope>NUCLEOTIDE SEQUENCE</scope>
</reference>